<keyword evidence="2" id="KW-0732">Signal</keyword>
<evidence type="ECO:0000313" key="3">
    <source>
        <dbReference type="EMBL" id="QIZ51223.1"/>
    </source>
</evidence>
<evidence type="ECO:0000256" key="1">
    <source>
        <dbReference type="SAM" id="MobiDB-lite"/>
    </source>
</evidence>
<dbReference type="EMBL" id="CP040817">
    <property type="protein sequence ID" value="QYM91040.1"/>
    <property type="molecule type" value="Genomic_DNA"/>
</dbReference>
<feature type="compositionally biased region" description="Low complexity" evidence="1">
    <location>
        <begin position="60"/>
        <end position="70"/>
    </location>
</feature>
<reference evidence="3 5" key="1">
    <citation type="submission" date="2018-11" db="EMBL/GenBank/DDBJ databases">
        <title>Complete genome sequence of Dickeya zeae strain CE1 infecting Canna edulis Ker-Gawl. in China.</title>
        <authorList>
            <person name="Zhang J."/>
            <person name="Lin B."/>
            <person name="Shen H."/>
            <person name="Jiang S."/>
            <person name="Pu X."/>
            <person name="Sun D."/>
        </authorList>
    </citation>
    <scope>NUCLEOTIDE SEQUENCE [LARGE SCALE GENOMIC DNA]</scope>
    <source>
        <strain evidence="3 5">CE1</strain>
    </source>
</reference>
<dbReference type="RefSeq" id="WP_168362521.1">
    <property type="nucleotide sequence ID" value="NZ_CP033622.1"/>
</dbReference>
<dbReference type="EMBL" id="CP033622">
    <property type="protein sequence ID" value="QIZ51223.1"/>
    <property type="molecule type" value="Genomic_DNA"/>
</dbReference>
<dbReference type="Proteomes" id="UP000500801">
    <property type="component" value="Chromosome"/>
</dbReference>
<dbReference type="InterPro" id="IPR032624">
    <property type="entry name" value="DUF4879"/>
</dbReference>
<feature type="chain" id="PRO_5042243307" evidence="2">
    <location>
        <begin position="24"/>
        <end position="198"/>
    </location>
</feature>
<evidence type="ECO:0000313" key="4">
    <source>
        <dbReference type="EMBL" id="QYM91040.1"/>
    </source>
</evidence>
<reference evidence="4 6" key="2">
    <citation type="submission" date="2019-06" db="EMBL/GenBank/DDBJ databases">
        <title>Complete genome of Dickeya zeae PL65.</title>
        <authorList>
            <person name="Boluk G."/>
            <person name="Arif M."/>
        </authorList>
    </citation>
    <scope>NUCLEOTIDE SEQUENCE [LARGE SCALE GENOMIC DNA]</scope>
    <source>
        <strain evidence="4 6">PL65</strain>
    </source>
</reference>
<evidence type="ECO:0000313" key="6">
    <source>
        <dbReference type="Proteomes" id="UP000824976"/>
    </source>
</evidence>
<dbReference type="Proteomes" id="UP000824976">
    <property type="component" value="Chromosome"/>
</dbReference>
<dbReference type="Gene3D" id="2.60.40.2870">
    <property type="match status" value="1"/>
</dbReference>
<proteinExistence type="predicted"/>
<sequence>MKKQFGLPLLLSLAAVFSHGSYSQTLNNTDESGLPIESGLTTFQPLESSGPLSVARDTPRSSSSSGPLRAPAPALSRLAVYAVGSSNCGWEPMTSLGQFSTTCDHGGSQLRVAVQEIGYGSNPVAWMNSSLLPRSANYQTDTICNVGGQYTFPCPAGYTVVGWMRYYNLDGNESGQFQFQDTSTNAPRNTLSTQITIR</sequence>
<feature type="region of interest" description="Disordered" evidence="1">
    <location>
        <begin position="47"/>
        <end position="70"/>
    </location>
</feature>
<evidence type="ECO:0000313" key="5">
    <source>
        <dbReference type="Proteomes" id="UP000500801"/>
    </source>
</evidence>
<feature type="signal peptide" evidence="2">
    <location>
        <begin position="1"/>
        <end position="23"/>
    </location>
</feature>
<protein>
    <submittedName>
        <fullName evidence="3">DUF4879 domain-containing protein</fullName>
    </submittedName>
</protein>
<keyword evidence="6" id="KW-1185">Reference proteome</keyword>
<name>A0AAE6Z084_9GAMM</name>
<dbReference type="AlphaFoldDB" id="A0AAE6Z084"/>
<organism evidence="3 5">
    <name type="scientific">Dickeya zeae</name>
    <dbReference type="NCBI Taxonomy" id="204042"/>
    <lineage>
        <taxon>Bacteria</taxon>
        <taxon>Pseudomonadati</taxon>
        <taxon>Pseudomonadota</taxon>
        <taxon>Gammaproteobacteria</taxon>
        <taxon>Enterobacterales</taxon>
        <taxon>Pectobacteriaceae</taxon>
        <taxon>Dickeya</taxon>
    </lineage>
</organism>
<accession>A0AAE6Z084</accession>
<evidence type="ECO:0000256" key="2">
    <source>
        <dbReference type="SAM" id="SignalP"/>
    </source>
</evidence>
<dbReference type="Pfam" id="PF16219">
    <property type="entry name" value="DUF4879"/>
    <property type="match status" value="1"/>
</dbReference>
<gene>
    <name evidence="3" type="ORF">DWG24_10830</name>
    <name evidence="4" type="ORF">FGI21_03720</name>
</gene>